<reference evidence="4 5" key="1">
    <citation type="submission" date="2017-12" db="EMBL/GenBank/DDBJ databases">
        <title>The whole genome sequence of the Acidipropionibacterium virtanenii sp. nov. type strain JS278.</title>
        <authorList>
            <person name="Laine P."/>
            <person name="Deptula P."/>
            <person name="Varmanen P."/>
            <person name="Auvinen P."/>
        </authorList>
    </citation>
    <scope>NUCLEOTIDE SEQUENCE [LARGE SCALE GENOMIC DNA]</scope>
    <source>
        <strain evidence="4 5">JS278</strain>
    </source>
</reference>
<comment type="similarity">
    <text evidence="1">Belongs to the bacterial solute-binding protein 8 family.</text>
</comment>
<dbReference type="Proteomes" id="UP000251995">
    <property type="component" value="Chromosome"/>
</dbReference>
<gene>
    <name evidence="4" type="ORF">JS278_00044</name>
</gene>
<evidence type="ECO:0000259" key="3">
    <source>
        <dbReference type="PROSITE" id="PS50983"/>
    </source>
</evidence>
<dbReference type="PANTHER" id="PTHR30535">
    <property type="entry name" value="VITAMIN B12-BINDING PROTEIN"/>
    <property type="match status" value="1"/>
</dbReference>
<evidence type="ECO:0000256" key="1">
    <source>
        <dbReference type="ARBA" id="ARBA00008814"/>
    </source>
</evidence>
<organism evidence="4 5">
    <name type="scientific">Acidipropionibacterium virtanenii</name>
    <dbReference type="NCBI Taxonomy" id="2057246"/>
    <lineage>
        <taxon>Bacteria</taxon>
        <taxon>Bacillati</taxon>
        <taxon>Actinomycetota</taxon>
        <taxon>Actinomycetes</taxon>
        <taxon>Propionibacteriales</taxon>
        <taxon>Propionibacteriaceae</taxon>
        <taxon>Acidipropionibacterium</taxon>
    </lineage>
</organism>
<keyword evidence="2" id="KW-0732">Signal</keyword>
<dbReference type="SUPFAM" id="SSF53807">
    <property type="entry name" value="Helical backbone' metal receptor"/>
    <property type="match status" value="1"/>
</dbReference>
<dbReference type="Pfam" id="PF01497">
    <property type="entry name" value="Peripla_BP_2"/>
    <property type="match status" value="1"/>
</dbReference>
<sequence length="335" mass="34940">MASTFIPARGLALLTAGVLLLSGCAGSSVASDPSPSSSGSGSGFPATVMSCSEKLTFTEAPRKVMILNDTDASVLSMLDVLDKVTARAGNLDLEGYDINTATKLRALPQLKSVTGATGGATVSTETILDAHVDLVVGYDGGVDRAALRKAGVKLYSPDAYCDDEAPTDHASYDLVTKEVTKVGTMFGIQARARTLNAALDKQAADVKTRAAGKGATAAAFWVATDGGQVSAYGRSSMAQAAFDANGLENVYQSTEKRVFDVNMEDILKRDPEWIVLLSSGGNSSTITSTFEKFKGASQLKAVKSGHVVTMPYSYSDPATPLSVQGSEELAKLITR</sequence>
<protein>
    <recommendedName>
        <fullName evidence="3">Fe/B12 periplasmic-binding domain-containing protein</fullName>
    </recommendedName>
</protein>
<feature type="domain" description="Fe/B12 periplasmic-binding" evidence="3">
    <location>
        <begin position="63"/>
        <end position="335"/>
    </location>
</feature>
<accession>A0A344UPP4</accession>
<dbReference type="KEGG" id="acij:JS278_00044"/>
<dbReference type="EMBL" id="CP025198">
    <property type="protein sequence ID" value="AXE37242.1"/>
    <property type="molecule type" value="Genomic_DNA"/>
</dbReference>
<feature type="signal peptide" evidence="2">
    <location>
        <begin position="1"/>
        <end position="30"/>
    </location>
</feature>
<dbReference type="Gene3D" id="3.40.50.1980">
    <property type="entry name" value="Nitrogenase molybdenum iron protein domain"/>
    <property type="match status" value="2"/>
</dbReference>
<evidence type="ECO:0000256" key="2">
    <source>
        <dbReference type="SAM" id="SignalP"/>
    </source>
</evidence>
<feature type="chain" id="PRO_5016807483" description="Fe/B12 periplasmic-binding domain-containing protein" evidence="2">
    <location>
        <begin position="31"/>
        <end position="335"/>
    </location>
</feature>
<keyword evidence="5" id="KW-1185">Reference proteome</keyword>
<evidence type="ECO:0000313" key="4">
    <source>
        <dbReference type="EMBL" id="AXE37242.1"/>
    </source>
</evidence>
<dbReference type="InterPro" id="IPR050902">
    <property type="entry name" value="ABC_Transporter_SBP"/>
</dbReference>
<evidence type="ECO:0000313" key="5">
    <source>
        <dbReference type="Proteomes" id="UP000251995"/>
    </source>
</evidence>
<name>A0A344UPP4_9ACTN</name>
<dbReference type="PANTHER" id="PTHR30535:SF7">
    <property type="entry name" value="IRON(III) DICITRATE-BINDING PROTEIN"/>
    <property type="match status" value="1"/>
</dbReference>
<dbReference type="InterPro" id="IPR002491">
    <property type="entry name" value="ABC_transptr_periplasmic_BD"/>
</dbReference>
<dbReference type="RefSeq" id="WP_245935148.1">
    <property type="nucleotide sequence ID" value="NZ_CP025198.1"/>
</dbReference>
<dbReference type="AlphaFoldDB" id="A0A344UPP4"/>
<dbReference type="PROSITE" id="PS50983">
    <property type="entry name" value="FE_B12_PBP"/>
    <property type="match status" value="1"/>
</dbReference>
<proteinExistence type="inferred from homology"/>